<dbReference type="InterPro" id="IPR001453">
    <property type="entry name" value="MoaB/Mog_dom"/>
</dbReference>
<evidence type="ECO:0000313" key="5">
    <source>
        <dbReference type="Proteomes" id="UP000657075"/>
    </source>
</evidence>
<proteinExistence type="predicted"/>
<name>A0A830EB65_9CREN</name>
<organism evidence="4 5">
    <name type="scientific">Vulcanisaeta souniana JCM 11219</name>
    <dbReference type="NCBI Taxonomy" id="1293586"/>
    <lineage>
        <taxon>Archaea</taxon>
        <taxon>Thermoproteota</taxon>
        <taxon>Thermoprotei</taxon>
        <taxon>Thermoproteales</taxon>
        <taxon>Thermoproteaceae</taxon>
        <taxon>Vulcanisaeta</taxon>
    </lineage>
</organism>
<evidence type="ECO:0000259" key="2">
    <source>
        <dbReference type="SMART" id="SM00852"/>
    </source>
</evidence>
<dbReference type="Gene3D" id="2.170.190.11">
    <property type="entry name" value="Molybdopterin biosynthesis moea protein, domain 3"/>
    <property type="match status" value="1"/>
</dbReference>
<feature type="domain" description="MoaB/Mog" evidence="2">
    <location>
        <begin position="185"/>
        <end position="332"/>
    </location>
</feature>
<dbReference type="InterPro" id="IPR005110">
    <property type="entry name" value="MoeA_linker/N"/>
</dbReference>
<evidence type="ECO:0000313" key="6">
    <source>
        <dbReference type="Proteomes" id="UP001060771"/>
    </source>
</evidence>
<dbReference type="InterPro" id="IPR036135">
    <property type="entry name" value="MoeA_linker/N_sf"/>
</dbReference>
<dbReference type="SMART" id="SM00852">
    <property type="entry name" value="MoCF_biosynth"/>
    <property type="match status" value="1"/>
</dbReference>
<sequence>MKPHEYKFVEPHEIEELINAMDTLSTVNEEPVPVWESMGRVLSRDVVVPMDIPPRPKAAYDGYAVRSRDIFKAPARLRLVGSVRIGEVPSIKVGPMETAYVTTGAYLPVGADAVVPEEFVDVTGNNEVVINKSVKPWENVDPAGDFARRGDVVLREGTVIMPWDIPALLELGIGEVWVRRRVRLFVVATGSELIETKAPGEVLDAVINGKVVESTASFIGNYVRMYIPYAEVVGRTIVPDDQEAIRNTVMKALDLADIVITTGGTGPSGVDYVYEVTKSLNPRIYIRGLRMRPGRPTGLAVSGNNKVIINMSGHPISALNAMTVVVKEVIKRLAGVKVDIAEPRVMAKLARGTLGDEEFARQYRVRVRRVGNDYVIEELPRQGSSLTHTLLMINGLVFTRKGQIIREGDYTEVLLLREPSRE</sequence>
<dbReference type="Proteomes" id="UP000657075">
    <property type="component" value="Unassembled WGS sequence"/>
</dbReference>
<protein>
    <recommendedName>
        <fullName evidence="2">MoaB/Mog domain-containing protein</fullName>
    </recommendedName>
</protein>
<reference evidence="4" key="2">
    <citation type="submission" date="2020-09" db="EMBL/GenBank/DDBJ databases">
        <authorList>
            <person name="Sun Q."/>
            <person name="Ohkuma M."/>
        </authorList>
    </citation>
    <scope>NUCLEOTIDE SEQUENCE</scope>
    <source>
        <strain evidence="4">JCM 11219</strain>
    </source>
</reference>
<dbReference type="Gene3D" id="3.90.105.10">
    <property type="entry name" value="Molybdopterin biosynthesis moea protein, domain 2"/>
    <property type="match status" value="1"/>
</dbReference>
<dbReference type="OrthoDB" id="31371at2157"/>
<evidence type="ECO:0000256" key="1">
    <source>
        <dbReference type="ARBA" id="ARBA00023150"/>
    </source>
</evidence>
<dbReference type="InterPro" id="IPR008284">
    <property type="entry name" value="MoCF_biosynth_CS"/>
</dbReference>
<dbReference type="AlphaFoldDB" id="A0A830EB65"/>
<dbReference type="GeneID" id="76206827"/>
<keyword evidence="1" id="KW-0501">Molybdenum cofactor biosynthesis</keyword>
<dbReference type="Pfam" id="PF03453">
    <property type="entry name" value="MoeA_N"/>
    <property type="match status" value="1"/>
</dbReference>
<gene>
    <name evidence="4" type="ORF">GCM10007112_00310</name>
    <name evidence="3" type="ORF">Vsou_12780</name>
</gene>
<dbReference type="RefSeq" id="WP_188602190.1">
    <property type="nucleotide sequence ID" value="NZ_AP026830.1"/>
</dbReference>
<dbReference type="Gene3D" id="3.40.980.10">
    <property type="entry name" value="MoaB/Mog-like domain"/>
    <property type="match status" value="1"/>
</dbReference>
<reference evidence="6" key="3">
    <citation type="submission" date="2022-09" db="EMBL/GenBank/DDBJ databases">
        <title>Complete genome sequence of Vulcanisaeta souniana.</title>
        <authorList>
            <person name="Kato S."/>
            <person name="Itoh T."/>
            <person name="Ohkuma M."/>
        </authorList>
    </citation>
    <scope>NUCLEOTIDE SEQUENCE [LARGE SCALE GENOMIC DNA]</scope>
    <source>
        <strain evidence="6">JCM 11219</strain>
    </source>
</reference>
<dbReference type="InterPro" id="IPR038987">
    <property type="entry name" value="MoeA-like"/>
</dbReference>
<dbReference type="EMBL" id="AP026830">
    <property type="protein sequence ID" value="BDR92185.1"/>
    <property type="molecule type" value="Genomic_DNA"/>
</dbReference>
<evidence type="ECO:0000313" key="3">
    <source>
        <dbReference type="EMBL" id="BDR92185.1"/>
    </source>
</evidence>
<reference evidence="3" key="4">
    <citation type="journal article" date="2023" name="Microbiol. Resour. Announc.">
        <title>Complete Genome Sequence of Vulcanisaeta souniana Strain IC-059, a Hyperthermophilic Archaeon Isolated from Hot Spring Water in Japan.</title>
        <authorList>
            <person name="Kato S."/>
            <person name="Itoh T."/>
            <person name="Wu L."/>
            <person name="Ma J."/>
            <person name="Ohkuma M."/>
        </authorList>
    </citation>
    <scope>NUCLEOTIDE SEQUENCE</scope>
    <source>
        <strain evidence="3">JCM 11219</strain>
    </source>
</reference>
<dbReference type="GO" id="GO:0005737">
    <property type="term" value="C:cytoplasm"/>
    <property type="evidence" value="ECO:0007669"/>
    <property type="project" value="TreeGrafter"/>
</dbReference>
<dbReference type="PANTHER" id="PTHR10192:SF19">
    <property type="entry name" value="MOLYBDOPTERIN BIOSYNTHESIS PROTEIN MJ0666-RELATED"/>
    <property type="match status" value="1"/>
</dbReference>
<dbReference type="Proteomes" id="UP001060771">
    <property type="component" value="Chromosome"/>
</dbReference>
<dbReference type="InterPro" id="IPR036425">
    <property type="entry name" value="MoaB/Mog-like_dom_sf"/>
</dbReference>
<dbReference type="GO" id="GO:0006777">
    <property type="term" value="P:Mo-molybdopterin cofactor biosynthetic process"/>
    <property type="evidence" value="ECO:0007669"/>
    <property type="project" value="UniProtKB-KW"/>
</dbReference>
<dbReference type="SUPFAM" id="SSF53218">
    <property type="entry name" value="Molybdenum cofactor biosynthesis proteins"/>
    <property type="match status" value="1"/>
</dbReference>
<dbReference type="GO" id="GO:0061599">
    <property type="term" value="F:molybdopterin molybdotransferase activity"/>
    <property type="evidence" value="ECO:0007669"/>
    <property type="project" value="TreeGrafter"/>
</dbReference>
<accession>A0A830EB65</accession>
<dbReference type="CDD" id="cd00887">
    <property type="entry name" value="MoeA"/>
    <property type="match status" value="1"/>
</dbReference>
<keyword evidence="6" id="KW-1185">Reference proteome</keyword>
<dbReference type="SUPFAM" id="SSF63882">
    <property type="entry name" value="MoeA N-terminal region -like"/>
    <property type="match status" value="1"/>
</dbReference>
<dbReference type="Pfam" id="PF00994">
    <property type="entry name" value="MoCF_biosynth"/>
    <property type="match status" value="1"/>
</dbReference>
<dbReference type="EMBL" id="BMNM01000001">
    <property type="protein sequence ID" value="GGI67291.1"/>
    <property type="molecule type" value="Genomic_DNA"/>
</dbReference>
<dbReference type="PANTHER" id="PTHR10192">
    <property type="entry name" value="MOLYBDOPTERIN BIOSYNTHESIS PROTEIN"/>
    <property type="match status" value="1"/>
</dbReference>
<dbReference type="Gene3D" id="2.40.340.10">
    <property type="entry name" value="MoeA, C-terminal, domain IV"/>
    <property type="match status" value="1"/>
</dbReference>
<dbReference type="PROSITE" id="PS01078">
    <property type="entry name" value="MOCF_BIOSYNTHESIS_1"/>
    <property type="match status" value="1"/>
</dbReference>
<evidence type="ECO:0000313" key="4">
    <source>
        <dbReference type="EMBL" id="GGI67291.1"/>
    </source>
</evidence>
<reference evidence="4" key="1">
    <citation type="journal article" date="2014" name="Int. J. Syst. Evol. Microbiol.">
        <title>Complete genome sequence of Corynebacterium casei LMG S-19264T (=DSM 44701T), isolated from a smear-ripened cheese.</title>
        <authorList>
            <consortium name="US DOE Joint Genome Institute (JGI-PGF)"/>
            <person name="Walter F."/>
            <person name="Albersmeier A."/>
            <person name="Kalinowski J."/>
            <person name="Ruckert C."/>
        </authorList>
    </citation>
    <scope>NUCLEOTIDE SEQUENCE</scope>
    <source>
        <strain evidence="4">JCM 11219</strain>
    </source>
</reference>
<dbReference type="InterPro" id="IPR036688">
    <property type="entry name" value="MoeA_C_domain_IV_sf"/>
</dbReference>